<dbReference type="InterPro" id="IPR007387">
    <property type="entry name" value="TRAP_DctQ"/>
</dbReference>
<dbReference type="PANTHER" id="PTHR35011">
    <property type="entry name" value="2,3-DIKETO-L-GULONATE TRAP TRANSPORTER SMALL PERMEASE PROTEIN YIAM"/>
    <property type="match status" value="1"/>
</dbReference>
<gene>
    <name evidence="11" type="ORF">ABID19_005700</name>
</gene>
<evidence type="ECO:0000313" key="11">
    <source>
        <dbReference type="EMBL" id="MET3582638.1"/>
    </source>
</evidence>
<dbReference type="InterPro" id="IPR055348">
    <property type="entry name" value="DctQ"/>
</dbReference>
<dbReference type="Proteomes" id="UP001549204">
    <property type="component" value="Unassembled WGS sequence"/>
</dbReference>
<dbReference type="PANTHER" id="PTHR35011:SF2">
    <property type="entry name" value="2,3-DIKETO-L-GULONATE TRAP TRANSPORTER SMALL PERMEASE PROTEIN YIAM"/>
    <property type="match status" value="1"/>
</dbReference>
<feature type="domain" description="Tripartite ATP-independent periplasmic transporters DctQ component" evidence="10">
    <location>
        <begin position="34"/>
        <end position="163"/>
    </location>
</feature>
<evidence type="ECO:0000256" key="7">
    <source>
        <dbReference type="ARBA" id="ARBA00023136"/>
    </source>
</evidence>
<evidence type="ECO:0000256" key="2">
    <source>
        <dbReference type="ARBA" id="ARBA00022448"/>
    </source>
</evidence>
<protein>
    <recommendedName>
        <fullName evidence="9">TRAP transporter small permease protein</fullName>
    </recommendedName>
</protein>
<evidence type="ECO:0000256" key="4">
    <source>
        <dbReference type="ARBA" id="ARBA00022519"/>
    </source>
</evidence>
<keyword evidence="2 9" id="KW-0813">Transport</keyword>
<evidence type="ECO:0000256" key="1">
    <source>
        <dbReference type="ARBA" id="ARBA00004429"/>
    </source>
</evidence>
<accession>A0ABV2GWG0</accession>
<evidence type="ECO:0000256" key="3">
    <source>
        <dbReference type="ARBA" id="ARBA00022475"/>
    </source>
</evidence>
<proteinExistence type="inferred from homology"/>
<comment type="subunit">
    <text evidence="9">The complex comprises the extracytoplasmic solute receptor protein and the two transmembrane proteins.</text>
</comment>
<feature type="transmembrane region" description="Helical" evidence="9">
    <location>
        <begin position="96"/>
        <end position="114"/>
    </location>
</feature>
<keyword evidence="6 9" id="KW-1133">Transmembrane helix</keyword>
<name>A0ABV2GWG0_9HYPH</name>
<comment type="similarity">
    <text evidence="8 9">Belongs to the TRAP transporter small permease family.</text>
</comment>
<keyword evidence="5 9" id="KW-0812">Transmembrane</keyword>
<keyword evidence="7 9" id="KW-0472">Membrane</keyword>
<sequence>MHARIAFLGAVMSTPLQWLFKAFDVFVVVGMAVMSLLVFTNVVLRYGFSSGIPFAVEVSRVVLVWVIFLGSVVALAKGAHLGVEALVVRLPRTARFACFLVSYGLMLWCCWLLGQGSWSLTLIEWGNVAALSGIPVGLTYAAGLAAAVTMALILLLDLWRSLRGILPAPWSGTEIDVPAPAVPPALISEKTP</sequence>
<evidence type="ECO:0000256" key="5">
    <source>
        <dbReference type="ARBA" id="ARBA00022692"/>
    </source>
</evidence>
<organism evidence="11 12">
    <name type="scientific">Mesorhizobium robiniae</name>
    <dbReference type="NCBI Taxonomy" id="559315"/>
    <lineage>
        <taxon>Bacteria</taxon>
        <taxon>Pseudomonadati</taxon>
        <taxon>Pseudomonadota</taxon>
        <taxon>Alphaproteobacteria</taxon>
        <taxon>Hyphomicrobiales</taxon>
        <taxon>Phyllobacteriaceae</taxon>
        <taxon>Mesorhizobium</taxon>
    </lineage>
</organism>
<feature type="transmembrane region" description="Helical" evidence="9">
    <location>
        <begin position="58"/>
        <end position="76"/>
    </location>
</feature>
<feature type="transmembrane region" description="Helical" evidence="9">
    <location>
        <begin position="22"/>
        <end position="46"/>
    </location>
</feature>
<evidence type="ECO:0000256" key="9">
    <source>
        <dbReference type="RuleBase" id="RU369079"/>
    </source>
</evidence>
<dbReference type="EMBL" id="JBEPMC010000012">
    <property type="protein sequence ID" value="MET3582638.1"/>
    <property type="molecule type" value="Genomic_DNA"/>
</dbReference>
<feature type="transmembrane region" description="Helical" evidence="9">
    <location>
        <begin position="134"/>
        <end position="156"/>
    </location>
</feature>
<evidence type="ECO:0000259" key="10">
    <source>
        <dbReference type="Pfam" id="PF04290"/>
    </source>
</evidence>
<keyword evidence="4 9" id="KW-0997">Cell inner membrane</keyword>
<comment type="function">
    <text evidence="9">Part of the tripartite ATP-independent periplasmic (TRAP) transport system.</text>
</comment>
<reference evidence="11 12" key="1">
    <citation type="submission" date="2024-06" db="EMBL/GenBank/DDBJ databases">
        <title>Genomic Encyclopedia of Type Strains, Phase IV (KMG-IV): sequencing the most valuable type-strain genomes for metagenomic binning, comparative biology and taxonomic classification.</title>
        <authorList>
            <person name="Goeker M."/>
        </authorList>
    </citation>
    <scope>NUCLEOTIDE SEQUENCE [LARGE SCALE GENOMIC DNA]</scope>
    <source>
        <strain evidence="11 12">DSM 100022</strain>
    </source>
</reference>
<keyword evidence="12" id="KW-1185">Reference proteome</keyword>
<dbReference type="RefSeq" id="WP_354494146.1">
    <property type="nucleotide sequence ID" value="NZ_JBEPMC010000012.1"/>
</dbReference>
<evidence type="ECO:0000256" key="8">
    <source>
        <dbReference type="ARBA" id="ARBA00038436"/>
    </source>
</evidence>
<evidence type="ECO:0000256" key="6">
    <source>
        <dbReference type="ARBA" id="ARBA00022989"/>
    </source>
</evidence>
<dbReference type="Pfam" id="PF04290">
    <property type="entry name" value="DctQ"/>
    <property type="match status" value="1"/>
</dbReference>
<keyword evidence="3" id="KW-1003">Cell membrane</keyword>
<comment type="caution">
    <text evidence="11">The sequence shown here is derived from an EMBL/GenBank/DDBJ whole genome shotgun (WGS) entry which is preliminary data.</text>
</comment>
<evidence type="ECO:0000313" key="12">
    <source>
        <dbReference type="Proteomes" id="UP001549204"/>
    </source>
</evidence>
<comment type="subcellular location">
    <subcellularLocation>
        <location evidence="1 9">Cell inner membrane</location>
        <topology evidence="1 9">Multi-pass membrane protein</topology>
    </subcellularLocation>
</comment>